<dbReference type="SUPFAM" id="SSF110997">
    <property type="entry name" value="Sporulation related repeat"/>
    <property type="match status" value="1"/>
</dbReference>
<proteinExistence type="predicted"/>
<evidence type="ECO:0000313" key="5">
    <source>
        <dbReference type="Proteomes" id="UP000037178"/>
    </source>
</evidence>
<dbReference type="InterPro" id="IPR036680">
    <property type="entry name" value="SPOR-like_sf"/>
</dbReference>
<feature type="domain" description="SPOR" evidence="3">
    <location>
        <begin position="329"/>
        <end position="407"/>
    </location>
</feature>
<dbReference type="AlphaFoldDB" id="A0A0J9H524"/>
<feature type="region of interest" description="Disordered" evidence="1">
    <location>
        <begin position="99"/>
        <end position="127"/>
    </location>
</feature>
<dbReference type="PATRIC" id="fig|1675527.3.peg.900"/>
<evidence type="ECO:0000313" key="4">
    <source>
        <dbReference type="EMBL" id="KMW60678.1"/>
    </source>
</evidence>
<dbReference type="STRING" id="1675527.AIOL_000842"/>
<dbReference type="InterPro" id="IPR007730">
    <property type="entry name" value="SPOR-like_dom"/>
</dbReference>
<protein>
    <submittedName>
        <fullName evidence="4">Calphotin</fullName>
    </submittedName>
</protein>
<gene>
    <name evidence="4" type="ORF">AIOL_000842</name>
</gene>
<keyword evidence="5" id="KW-1185">Reference proteome</keyword>
<dbReference type="Proteomes" id="UP000037178">
    <property type="component" value="Unassembled WGS sequence"/>
</dbReference>
<reference evidence="4 5" key="1">
    <citation type="submission" date="2015-06" db="EMBL/GenBank/DDBJ databases">
        <title>Draft genome sequence of an Alphaproteobacteria species associated to the Mediterranean sponge Oscarella lobularis.</title>
        <authorList>
            <person name="Jourda C."/>
            <person name="Santini S."/>
            <person name="Claverie J.-M."/>
        </authorList>
    </citation>
    <scope>NUCLEOTIDE SEQUENCE [LARGE SCALE GENOMIC DNA]</scope>
    <source>
        <strain evidence="4">IGS</strain>
    </source>
</reference>
<dbReference type="EMBL" id="LFTY01000001">
    <property type="protein sequence ID" value="KMW60678.1"/>
    <property type="molecule type" value="Genomic_DNA"/>
</dbReference>
<dbReference type="PROSITE" id="PS51724">
    <property type="entry name" value="SPOR"/>
    <property type="match status" value="1"/>
</dbReference>
<sequence length="407" mass="42987">MLRFIMRTALILGMTTGAAQAQSLRNADEPAEFPPSSYTGKQYVDSRGCVYVRAGFDGAVTWVPRVNRQRKVICNANPTFARAPKPKPEPAPVVVAETPAAPAPEPRRAAPVVTAKPAPARTTAPAPRRVVAAPKPAPVRIAKPMPTQVVTAKPRPMPSAPVRVPTANVGTACPGASALSQQYMSSSRAVRCGPQSAHPNSYATASAGGVAAPAGVIRVPAAPEIKPPPGFKAAFTDGRFNPHRGKQTREGFIQMRLIWTAGTPRRLVDQNTGRDVTGQFPELRFPFVDVTQQKRYVAIHGWPASSEETDAGAGVTVSTKNSPIATVATPPSGHRFVQVGAFTTQSKVDASIRRLQGLGLPVRLGSYKRSGKTYRVVMAGPFGSAGQLQAALSQARGAGFPSAKTRK</sequence>
<evidence type="ECO:0000256" key="2">
    <source>
        <dbReference type="SAM" id="SignalP"/>
    </source>
</evidence>
<dbReference type="GO" id="GO:0042834">
    <property type="term" value="F:peptidoglycan binding"/>
    <property type="evidence" value="ECO:0007669"/>
    <property type="project" value="InterPro"/>
</dbReference>
<evidence type="ECO:0000259" key="3">
    <source>
        <dbReference type="PROSITE" id="PS51724"/>
    </source>
</evidence>
<organism evidence="4 5">
    <name type="scientific">Candidatus Rhodobacter oscarellae</name>
    <dbReference type="NCBI Taxonomy" id="1675527"/>
    <lineage>
        <taxon>Bacteria</taxon>
        <taxon>Pseudomonadati</taxon>
        <taxon>Pseudomonadota</taxon>
        <taxon>Alphaproteobacteria</taxon>
        <taxon>Rhodobacterales</taxon>
        <taxon>Rhodobacter group</taxon>
        <taxon>Rhodobacter</taxon>
    </lineage>
</organism>
<feature type="chain" id="PRO_5005320047" evidence="2">
    <location>
        <begin position="22"/>
        <end position="407"/>
    </location>
</feature>
<accession>A0A0J9H524</accession>
<feature type="signal peptide" evidence="2">
    <location>
        <begin position="1"/>
        <end position="21"/>
    </location>
</feature>
<dbReference type="Gene3D" id="3.30.70.1070">
    <property type="entry name" value="Sporulation related repeat"/>
    <property type="match status" value="1"/>
</dbReference>
<dbReference type="Pfam" id="PF05036">
    <property type="entry name" value="SPOR"/>
    <property type="match status" value="1"/>
</dbReference>
<feature type="compositionally biased region" description="Low complexity" evidence="1">
    <location>
        <begin position="109"/>
        <end position="127"/>
    </location>
</feature>
<comment type="caution">
    <text evidence="4">The sequence shown here is derived from an EMBL/GenBank/DDBJ whole genome shotgun (WGS) entry which is preliminary data.</text>
</comment>
<name>A0A0J9H524_9RHOB</name>
<evidence type="ECO:0000256" key="1">
    <source>
        <dbReference type="SAM" id="MobiDB-lite"/>
    </source>
</evidence>
<keyword evidence="2" id="KW-0732">Signal</keyword>